<keyword evidence="1" id="KW-0732">Signal</keyword>
<dbReference type="EMBL" id="JBHLVZ010000083">
    <property type="protein sequence ID" value="MFC0388345.1"/>
    <property type="molecule type" value="Genomic_DNA"/>
</dbReference>
<evidence type="ECO:0000313" key="2">
    <source>
        <dbReference type="EMBL" id="MFC0388345.1"/>
    </source>
</evidence>
<dbReference type="RefSeq" id="WP_377054658.1">
    <property type="nucleotide sequence ID" value="NZ_JBHLVZ010000083.1"/>
</dbReference>
<gene>
    <name evidence="2" type="ORF">ACFFIC_22795</name>
</gene>
<evidence type="ECO:0008006" key="4">
    <source>
        <dbReference type="Google" id="ProtNLM"/>
    </source>
</evidence>
<keyword evidence="3" id="KW-1185">Reference proteome</keyword>
<feature type="signal peptide" evidence="1">
    <location>
        <begin position="1"/>
        <end position="19"/>
    </location>
</feature>
<name>A0ABV6J098_9PROT</name>
<organism evidence="2 3">
    <name type="scientific">Muricoccus vinaceus</name>
    <dbReference type="NCBI Taxonomy" id="424704"/>
    <lineage>
        <taxon>Bacteria</taxon>
        <taxon>Pseudomonadati</taxon>
        <taxon>Pseudomonadota</taxon>
        <taxon>Alphaproteobacteria</taxon>
        <taxon>Acetobacterales</taxon>
        <taxon>Roseomonadaceae</taxon>
        <taxon>Muricoccus</taxon>
    </lineage>
</organism>
<evidence type="ECO:0000313" key="3">
    <source>
        <dbReference type="Proteomes" id="UP001589789"/>
    </source>
</evidence>
<dbReference type="Proteomes" id="UP001589789">
    <property type="component" value="Unassembled WGS sequence"/>
</dbReference>
<comment type="caution">
    <text evidence="2">The sequence shown here is derived from an EMBL/GenBank/DDBJ whole genome shotgun (WGS) entry which is preliminary data.</text>
</comment>
<sequence>MSARPLLLLAACAGLAALAVTREAPVLPPPPGAGTAAGGYAPVAALPEPPRGPWAEQVARPLFAQDRRPPVLATPVATRREPEPPPPLAAAGIVLQAGVAVALLRLPDDRVVRVAVGDEVGGWQVSRIADDGVLLTRGSRSVTLNARIASAGGLSRIP</sequence>
<reference evidence="2 3" key="1">
    <citation type="submission" date="2024-09" db="EMBL/GenBank/DDBJ databases">
        <authorList>
            <person name="Sun Q."/>
            <person name="Mori K."/>
        </authorList>
    </citation>
    <scope>NUCLEOTIDE SEQUENCE [LARGE SCALE GENOMIC DNA]</scope>
    <source>
        <strain evidence="2 3">CCM 7468</strain>
    </source>
</reference>
<proteinExistence type="predicted"/>
<evidence type="ECO:0000256" key="1">
    <source>
        <dbReference type="SAM" id="SignalP"/>
    </source>
</evidence>
<feature type="chain" id="PRO_5047459592" description="Pilus assembly protein PilP" evidence="1">
    <location>
        <begin position="20"/>
        <end position="158"/>
    </location>
</feature>
<protein>
    <recommendedName>
        <fullName evidence="4">Pilus assembly protein PilP</fullName>
    </recommendedName>
</protein>
<accession>A0ABV6J098</accession>